<dbReference type="SUPFAM" id="SSF54862">
    <property type="entry name" value="4Fe-4S ferredoxins"/>
    <property type="match status" value="1"/>
</dbReference>
<name>A0A371IYH1_9FIRM</name>
<dbReference type="InterPro" id="IPR050954">
    <property type="entry name" value="ET_IronSulfur_Cluster-Binding"/>
</dbReference>
<dbReference type="PANTHER" id="PTHR43177">
    <property type="entry name" value="PROTEIN NRFC"/>
    <property type="match status" value="1"/>
</dbReference>
<organism evidence="9 10">
    <name type="scientific">Romboutsia weinsteinii</name>
    <dbReference type="NCBI Taxonomy" id="2020949"/>
    <lineage>
        <taxon>Bacteria</taxon>
        <taxon>Bacillati</taxon>
        <taxon>Bacillota</taxon>
        <taxon>Clostridia</taxon>
        <taxon>Peptostreptococcales</taxon>
        <taxon>Peptostreptococcaceae</taxon>
        <taxon>Romboutsia</taxon>
    </lineage>
</organism>
<reference evidence="9 10" key="1">
    <citation type="journal article" date="2017" name="Genome Announc.">
        <title>Draft Genome Sequence of Romboutsia weinsteinii sp. nov. Strain CCRI-19649(T) Isolated from Surface Water.</title>
        <authorList>
            <person name="Maheux A.F."/>
            <person name="Boudreau D.K."/>
            <person name="Berube E."/>
            <person name="Boissinot M."/>
            <person name="Cantin P."/>
            <person name="Raymond F."/>
            <person name="Corbeil J."/>
            <person name="Omar R.F."/>
            <person name="Bergeron M.G."/>
        </authorList>
    </citation>
    <scope>NUCLEOTIDE SEQUENCE [LARGE SCALE GENOMIC DNA]</scope>
    <source>
        <strain evidence="9 10">CCRI-19649</strain>
    </source>
</reference>
<protein>
    <submittedName>
        <fullName evidence="9">4Fe-4S dicluster domain-containing protein</fullName>
    </submittedName>
</protein>
<dbReference type="Gene3D" id="3.30.70.20">
    <property type="match status" value="2"/>
</dbReference>
<dbReference type="InterPro" id="IPR017900">
    <property type="entry name" value="4Fe4S_Fe_S_CS"/>
</dbReference>
<dbReference type="PROSITE" id="PS51379">
    <property type="entry name" value="4FE4S_FER_2"/>
    <property type="match status" value="2"/>
</dbReference>
<dbReference type="PROSITE" id="PS00198">
    <property type="entry name" value="4FE4S_FER_1"/>
    <property type="match status" value="1"/>
</dbReference>
<evidence type="ECO:0000256" key="3">
    <source>
        <dbReference type="ARBA" id="ARBA00022723"/>
    </source>
</evidence>
<keyword evidence="7" id="KW-0411">Iron-sulfur</keyword>
<evidence type="ECO:0000256" key="5">
    <source>
        <dbReference type="ARBA" id="ARBA00022982"/>
    </source>
</evidence>
<dbReference type="OrthoDB" id="9810688at2"/>
<gene>
    <name evidence="9" type="ORF">CHL78_017710</name>
</gene>
<dbReference type="Pfam" id="PF13247">
    <property type="entry name" value="Fer4_11"/>
    <property type="match status" value="1"/>
</dbReference>
<feature type="domain" description="4Fe-4S ferredoxin-type" evidence="8">
    <location>
        <begin position="84"/>
        <end position="113"/>
    </location>
</feature>
<keyword evidence="10" id="KW-1185">Reference proteome</keyword>
<keyword evidence="4" id="KW-0677">Repeat</keyword>
<proteinExistence type="predicted"/>
<dbReference type="PANTHER" id="PTHR43177:SF5">
    <property type="entry name" value="ANAEROBIC DIMETHYL SULFOXIDE REDUCTASE CHAIN B-RELATED"/>
    <property type="match status" value="1"/>
</dbReference>
<evidence type="ECO:0000313" key="9">
    <source>
        <dbReference type="EMBL" id="RDY25532.1"/>
    </source>
</evidence>
<evidence type="ECO:0000256" key="4">
    <source>
        <dbReference type="ARBA" id="ARBA00022737"/>
    </source>
</evidence>
<sequence>MHRILIDKKLCTGCKSCVLACMLKHSENNNFYTLDLENIDNDSMGHIELDKNNNPTPIFCRHCEEPECVITCMSGALKKDKITGVVSYNQTKCGSCYMCVMSCPYGVLKPDERSKQNILKCDLCKNEKEPKCVENCPSGAISILKEEVYA</sequence>
<evidence type="ECO:0000256" key="1">
    <source>
        <dbReference type="ARBA" id="ARBA00022448"/>
    </source>
</evidence>
<evidence type="ECO:0000256" key="6">
    <source>
        <dbReference type="ARBA" id="ARBA00023004"/>
    </source>
</evidence>
<evidence type="ECO:0000313" key="10">
    <source>
        <dbReference type="Proteomes" id="UP000215694"/>
    </source>
</evidence>
<accession>A0A371IYH1</accession>
<keyword evidence="1" id="KW-0813">Transport</keyword>
<keyword evidence="3" id="KW-0479">Metal-binding</keyword>
<dbReference type="GO" id="GO:0046872">
    <property type="term" value="F:metal ion binding"/>
    <property type="evidence" value="ECO:0007669"/>
    <property type="project" value="UniProtKB-KW"/>
</dbReference>
<keyword evidence="5" id="KW-0249">Electron transport</keyword>
<dbReference type="CDD" id="cd10563">
    <property type="entry name" value="CooF_like"/>
    <property type="match status" value="1"/>
</dbReference>
<dbReference type="EMBL" id="NOJY02000064">
    <property type="protein sequence ID" value="RDY25532.1"/>
    <property type="molecule type" value="Genomic_DNA"/>
</dbReference>
<evidence type="ECO:0000256" key="2">
    <source>
        <dbReference type="ARBA" id="ARBA00022485"/>
    </source>
</evidence>
<keyword evidence="6" id="KW-0408">Iron</keyword>
<dbReference type="AlphaFoldDB" id="A0A371IYH1"/>
<feature type="domain" description="4Fe-4S ferredoxin-type" evidence="8">
    <location>
        <begin position="2"/>
        <end position="31"/>
    </location>
</feature>
<dbReference type="RefSeq" id="WP_094369137.1">
    <property type="nucleotide sequence ID" value="NZ_NOJY02000064.1"/>
</dbReference>
<comment type="caution">
    <text evidence="9">The sequence shown here is derived from an EMBL/GenBank/DDBJ whole genome shotgun (WGS) entry which is preliminary data.</text>
</comment>
<keyword evidence="2" id="KW-0004">4Fe-4S</keyword>
<dbReference type="GO" id="GO:0051539">
    <property type="term" value="F:4 iron, 4 sulfur cluster binding"/>
    <property type="evidence" value="ECO:0007669"/>
    <property type="project" value="UniProtKB-KW"/>
</dbReference>
<dbReference type="InterPro" id="IPR017896">
    <property type="entry name" value="4Fe4S_Fe-S-bd"/>
</dbReference>
<dbReference type="Proteomes" id="UP000215694">
    <property type="component" value="Unassembled WGS sequence"/>
</dbReference>
<evidence type="ECO:0000259" key="8">
    <source>
        <dbReference type="PROSITE" id="PS51379"/>
    </source>
</evidence>
<evidence type="ECO:0000256" key="7">
    <source>
        <dbReference type="ARBA" id="ARBA00023014"/>
    </source>
</evidence>